<dbReference type="InterPro" id="IPR027417">
    <property type="entry name" value="P-loop_NTPase"/>
</dbReference>
<feature type="region of interest" description="Disordered" evidence="1">
    <location>
        <begin position="1"/>
        <end position="22"/>
    </location>
</feature>
<dbReference type="InterPro" id="IPR014774">
    <property type="entry name" value="KaiC-like_dom"/>
</dbReference>
<sequence length="294" mass="32455">MVGKAEKNGVQNNQPTQQQHQPLKEAVLVGADTILRAPELVGIPTGVEGLDELFYTTEITPEGLRKVQLGGIPKYGVFNLTGVSDTGKSLIAEQFAVKQASRGESVVFVTVESPAEFVVLGIKQRAQALGIDFEKIKDKIIFIDVASYSSLRDNLAEFFATLAYAIKTYKAEYTVIDSITGLFEEREVAARIVVRKIFSFLKKWKQTALLISQKRSGHEELTAEAAGGYAVGHIVDGTFVVAKELVDTPYKAKMYKVEVGDVVRFFRIDGCRLTGHDTKLHRMEITETGLVRIL</sequence>
<dbReference type="InterPro" id="IPR022373">
    <property type="entry name" value="KaiC_containing"/>
</dbReference>
<proteinExistence type="predicted"/>
<name>A0A7C4CE43_9BACT</name>
<evidence type="ECO:0000259" key="2">
    <source>
        <dbReference type="PROSITE" id="PS51146"/>
    </source>
</evidence>
<dbReference type="SUPFAM" id="SSF52540">
    <property type="entry name" value="P-loop containing nucleoside triphosphate hydrolases"/>
    <property type="match status" value="1"/>
</dbReference>
<dbReference type="InterPro" id="IPR010624">
    <property type="entry name" value="KaiC_dom"/>
</dbReference>
<dbReference type="PROSITE" id="PS51146">
    <property type="entry name" value="KAIC"/>
    <property type="match status" value="1"/>
</dbReference>
<dbReference type="Pfam" id="PF06745">
    <property type="entry name" value="ATPase"/>
    <property type="match status" value="1"/>
</dbReference>
<comment type="caution">
    <text evidence="3">The sequence shown here is derived from an EMBL/GenBank/DDBJ whole genome shotgun (WGS) entry which is preliminary data.</text>
</comment>
<gene>
    <name evidence="3" type="ORF">ENT77_01015</name>
</gene>
<evidence type="ECO:0000313" key="3">
    <source>
        <dbReference type="EMBL" id="HGU39772.1"/>
    </source>
</evidence>
<reference evidence="3" key="1">
    <citation type="journal article" date="2020" name="mSystems">
        <title>Genome- and Community-Level Interaction Insights into Carbon Utilization and Element Cycling Functions of Hydrothermarchaeota in Hydrothermal Sediment.</title>
        <authorList>
            <person name="Zhou Z."/>
            <person name="Liu Y."/>
            <person name="Xu W."/>
            <person name="Pan J."/>
            <person name="Luo Z.H."/>
            <person name="Li M."/>
        </authorList>
    </citation>
    <scope>NUCLEOTIDE SEQUENCE [LARGE SCALE GENOMIC DNA]</scope>
    <source>
        <strain evidence="3">SpSt-609</strain>
    </source>
</reference>
<organism evidence="3">
    <name type="scientific">Fervidobacterium thailandense</name>
    <dbReference type="NCBI Taxonomy" id="1008305"/>
    <lineage>
        <taxon>Bacteria</taxon>
        <taxon>Thermotogati</taxon>
        <taxon>Thermotogota</taxon>
        <taxon>Thermotogae</taxon>
        <taxon>Thermotogales</taxon>
        <taxon>Fervidobacteriaceae</taxon>
        <taxon>Fervidobacterium</taxon>
    </lineage>
</organism>
<dbReference type="InterPro" id="IPR051347">
    <property type="entry name" value="Circadian_clock_KaiC-rel"/>
</dbReference>
<dbReference type="NCBIfam" id="TIGR03878">
    <property type="entry name" value="thermo_KaiC_2"/>
    <property type="match status" value="1"/>
</dbReference>
<dbReference type="EMBL" id="DSZY01000006">
    <property type="protein sequence ID" value="HGU39772.1"/>
    <property type="molecule type" value="Genomic_DNA"/>
</dbReference>
<feature type="domain" description="KaiC" evidence="2">
    <location>
        <begin position="41"/>
        <end position="294"/>
    </location>
</feature>
<dbReference type="Gene3D" id="3.40.50.300">
    <property type="entry name" value="P-loop containing nucleotide triphosphate hydrolases"/>
    <property type="match status" value="1"/>
</dbReference>
<accession>A0A7C4CE43</accession>
<dbReference type="CDD" id="cd01124">
    <property type="entry name" value="KaiC-like"/>
    <property type="match status" value="1"/>
</dbReference>
<protein>
    <submittedName>
        <fullName evidence="3">KaiC domain-containing protein</fullName>
    </submittedName>
</protein>
<dbReference type="AlphaFoldDB" id="A0A7C4CE43"/>
<feature type="compositionally biased region" description="Low complexity" evidence="1">
    <location>
        <begin position="11"/>
        <end position="21"/>
    </location>
</feature>
<evidence type="ECO:0000256" key="1">
    <source>
        <dbReference type="SAM" id="MobiDB-lite"/>
    </source>
</evidence>
<dbReference type="GO" id="GO:0005524">
    <property type="term" value="F:ATP binding"/>
    <property type="evidence" value="ECO:0007669"/>
    <property type="project" value="InterPro"/>
</dbReference>
<dbReference type="PANTHER" id="PTHR42926:SF1">
    <property type="entry name" value="CIRCADIAN CLOCK OSCILLATOR PROTEIN KAIC 1"/>
    <property type="match status" value="1"/>
</dbReference>
<dbReference type="PANTHER" id="PTHR42926">
    <property type="match status" value="1"/>
</dbReference>